<dbReference type="Pfam" id="PF13619">
    <property type="entry name" value="KTSC"/>
    <property type="match status" value="1"/>
</dbReference>
<dbReference type="PROSITE" id="PS51257">
    <property type="entry name" value="PROKAR_LIPOPROTEIN"/>
    <property type="match status" value="1"/>
</dbReference>
<evidence type="ECO:0000259" key="2">
    <source>
        <dbReference type="Pfam" id="PF13619"/>
    </source>
</evidence>
<protein>
    <submittedName>
        <fullName evidence="3">KTSC domain-containing protein</fullName>
    </submittedName>
</protein>
<feature type="signal peptide" evidence="1">
    <location>
        <begin position="1"/>
        <end position="23"/>
    </location>
</feature>
<dbReference type="EMBL" id="JADWYR010000003">
    <property type="protein sequence ID" value="MBG9378555.1"/>
    <property type="molecule type" value="Genomic_DNA"/>
</dbReference>
<keyword evidence="4" id="KW-1185">Reference proteome</keyword>
<dbReference type="InterPro" id="IPR025309">
    <property type="entry name" value="KTSC_dom"/>
</dbReference>
<dbReference type="RefSeq" id="WP_196992654.1">
    <property type="nucleotide sequence ID" value="NZ_JADWYR010000003.1"/>
</dbReference>
<dbReference type="Proteomes" id="UP000628448">
    <property type="component" value="Unassembled WGS sequence"/>
</dbReference>
<name>A0A931H041_9BACT</name>
<gene>
    <name evidence="3" type="ORF">I5907_20130</name>
</gene>
<keyword evidence="1" id="KW-0732">Signal</keyword>
<sequence length="147" mass="16288">MMYKPLPALLMSALLLSCSTGNNDTKEIPPAAHHAVSATQPAIAPACAGIPESFASYEQAKNLIVKTTFVYSDKVNTGKSSWIRGASFYSCDSVTGFFVLETDKQSYIHQHMPATVWSDFKNAASFGQFYNQHIKKQYQLQLTKTLR</sequence>
<feature type="chain" id="PRO_5036674869" evidence="1">
    <location>
        <begin position="24"/>
        <end position="147"/>
    </location>
</feature>
<evidence type="ECO:0000256" key="1">
    <source>
        <dbReference type="SAM" id="SignalP"/>
    </source>
</evidence>
<comment type="caution">
    <text evidence="3">The sequence shown here is derived from an EMBL/GenBank/DDBJ whole genome shotgun (WGS) entry which is preliminary data.</text>
</comment>
<dbReference type="AlphaFoldDB" id="A0A931H041"/>
<feature type="domain" description="KTSC" evidence="2">
    <location>
        <begin position="103"/>
        <end position="138"/>
    </location>
</feature>
<evidence type="ECO:0000313" key="4">
    <source>
        <dbReference type="Proteomes" id="UP000628448"/>
    </source>
</evidence>
<organism evidence="3 4">
    <name type="scientific">Panacibacter microcysteis</name>
    <dbReference type="NCBI Taxonomy" id="2793269"/>
    <lineage>
        <taxon>Bacteria</taxon>
        <taxon>Pseudomonadati</taxon>
        <taxon>Bacteroidota</taxon>
        <taxon>Chitinophagia</taxon>
        <taxon>Chitinophagales</taxon>
        <taxon>Chitinophagaceae</taxon>
        <taxon>Panacibacter</taxon>
    </lineage>
</organism>
<proteinExistence type="predicted"/>
<accession>A0A931H041</accession>
<evidence type="ECO:0000313" key="3">
    <source>
        <dbReference type="EMBL" id="MBG9378555.1"/>
    </source>
</evidence>
<reference evidence="3" key="1">
    <citation type="submission" date="2020-11" db="EMBL/GenBank/DDBJ databases">
        <title>Bacterial whole genome sequence for Panacibacter sp. DH6.</title>
        <authorList>
            <person name="Le V."/>
            <person name="Ko S."/>
            <person name="Ahn C.-Y."/>
            <person name="Oh H.-M."/>
        </authorList>
    </citation>
    <scope>NUCLEOTIDE SEQUENCE</scope>
    <source>
        <strain evidence="3">DH6</strain>
    </source>
</reference>